<keyword evidence="2" id="KW-0732">Signal</keyword>
<evidence type="ECO:0000313" key="3">
    <source>
        <dbReference type="EMBL" id="EGO62833.1"/>
    </source>
</evidence>
<name>F7NM95_9FIRM</name>
<feature type="signal peptide" evidence="2">
    <location>
        <begin position="1"/>
        <end position="29"/>
    </location>
</feature>
<accession>F7NM95</accession>
<evidence type="ECO:0008006" key="5">
    <source>
        <dbReference type="Google" id="ProtNLM"/>
    </source>
</evidence>
<comment type="caution">
    <text evidence="3">The sequence shown here is derived from an EMBL/GenBank/DDBJ whole genome shotgun (WGS) entry which is preliminary data.</text>
</comment>
<sequence>MMMLLIRKLSLVSLLFCCFLLMAAPVASANVFVQVPSDYFVVMYAPNLENVLVAGDKVAQALKLPASAPIRQNAELEALRQSGLDMTGEMAFIMLDMPDQQTPDPKFVILARIKDRTLFNRTVTTDASGNAVLRRESAQPIYVQNSGSYAVLAMDPASLQQYRQRLESGLAKMTPEIKGAIAGNDATMVIQFQKVWPLVAKEMENRQAELSGGMLNVSPRPGRAGTKQPAAPQEIDPLVKLWLNETDTVLVGYKNGQSDVSVSLLMSVKSGGFAAEALNRYNATLTPGFAGLPAGKWAVAGFFADDPQEAEMYRKLTGEDYPPLTPSKNKSKKKTPPDTLSELISQSQKLSPLMGSGRYAWYVDAADPATGFLRGVYIIETSDATKLTSELTGAVKAVAAANRGDKSANLKVAEKISDVNFGSMTAKRIDLKFSVKDKSKGEPAGLDFLRQVNGSETVSLYLLPYDQHTFVLGIGNAGVQVRLAAMTLKTGISSLEEDPQLTAARRRMVRTNLGMLAVSPGRMVDAMSGSDSGMFEMMLGQPVVIGVGASGETIILRLDVPHTLLKMLFPQKSPMVPNNKQLNV</sequence>
<proteinExistence type="predicted"/>
<evidence type="ECO:0000256" key="1">
    <source>
        <dbReference type="SAM" id="MobiDB-lite"/>
    </source>
</evidence>
<dbReference type="AlphaFoldDB" id="F7NM95"/>
<organism evidence="3 4">
    <name type="scientific">Acetonema longum DSM 6540</name>
    <dbReference type="NCBI Taxonomy" id="1009370"/>
    <lineage>
        <taxon>Bacteria</taxon>
        <taxon>Bacillati</taxon>
        <taxon>Bacillota</taxon>
        <taxon>Negativicutes</taxon>
        <taxon>Acetonemataceae</taxon>
        <taxon>Acetonema</taxon>
    </lineage>
</organism>
<feature type="region of interest" description="Disordered" evidence="1">
    <location>
        <begin position="317"/>
        <end position="340"/>
    </location>
</feature>
<evidence type="ECO:0000256" key="2">
    <source>
        <dbReference type="SAM" id="SignalP"/>
    </source>
</evidence>
<gene>
    <name evidence="3" type="ORF">ALO_16112</name>
</gene>
<protein>
    <recommendedName>
        <fullName evidence="5">DUF3352 domain-containing protein</fullName>
    </recommendedName>
</protein>
<feature type="chain" id="PRO_5003366567" description="DUF3352 domain-containing protein" evidence="2">
    <location>
        <begin position="30"/>
        <end position="584"/>
    </location>
</feature>
<reference evidence="3 4" key="1">
    <citation type="journal article" date="2011" name="EMBO J.">
        <title>Structural diversity of bacterial flagellar motors.</title>
        <authorList>
            <person name="Chen S."/>
            <person name="Beeby M."/>
            <person name="Murphy G.E."/>
            <person name="Leadbetter J.R."/>
            <person name="Hendrixson D.R."/>
            <person name="Briegel A."/>
            <person name="Li Z."/>
            <person name="Shi J."/>
            <person name="Tocheva E.I."/>
            <person name="Muller A."/>
            <person name="Dobro M.J."/>
            <person name="Jensen G.J."/>
        </authorList>
    </citation>
    <scope>NUCLEOTIDE SEQUENCE [LARGE SCALE GENOMIC DNA]</scope>
    <source>
        <strain evidence="3 4">DSM 6540</strain>
    </source>
</reference>
<dbReference type="Proteomes" id="UP000003240">
    <property type="component" value="Unassembled WGS sequence"/>
</dbReference>
<keyword evidence="4" id="KW-1185">Reference proteome</keyword>
<evidence type="ECO:0000313" key="4">
    <source>
        <dbReference type="Proteomes" id="UP000003240"/>
    </source>
</evidence>
<dbReference type="EMBL" id="AFGF01000163">
    <property type="protein sequence ID" value="EGO62833.1"/>
    <property type="molecule type" value="Genomic_DNA"/>
</dbReference>